<evidence type="ECO:0000256" key="2">
    <source>
        <dbReference type="ARBA" id="ARBA00008044"/>
    </source>
</evidence>
<organism evidence="5 6">
    <name type="scientific">Mesocestoides corti</name>
    <name type="common">Flatworm</name>
    <dbReference type="NCBI Taxonomy" id="53468"/>
    <lineage>
        <taxon>Eukaryota</taxon>
        <taxon>Metazoa</taxon>
        <taxon>Spiralia</taxon>
        <taxon>Lophotrochozoa</taxon>
        <taxon>Platyhelminthes</taxon>
        <taxon>Cestoda</taxon>
        <taxon>Eucestoda</taxon>
        <taxon>Cyclophyllidea</taxon>
        <taxon>Mesocestoididae</taxon>
        <taxon>Mesocestoides</taxon>
    </lineage>
</organism>
<dbReference type="OrthoDB" id="20582at2759"/>
<name>A0A0R3U5L1_MESCO</name>
<proteinExistence type="inferred from homology"/>
<evidence type="ECO:0000313" key="5">
    <source>
        <dbReference type="EMBL" id="VDD76013.1"/>
    </source>
</evidence>
<dbReference type="EMBL" id="UXSR01000299">
    <property type="protein sequence ID" value="VDD76013.1"/>
    <property type="molecule type" value="Genomic_DNA"/>
</dbReference>
<dbReference type="GO" id="GO:0000445">
    <property type="term" value="C:THO complex part of transcription export complex"/>
    <property type="evidence" value="ECO:0007669"/>
    <property type="project" value="TreeGrafter"/>
</dbReference>
<comment type="subcellular location">
    <subcellularLocation>
        <location evidence="1">Nucleus</location>
    </subcellularLocation>
</comment>
<dbReference type="InterPro" id="IPR019163">
    <property type="entry name" value="THO_Thoc5"/>
</dbReference>
<evidence type="ECO:0000256" key="3">
    <source>
        <dbReference type="ARBA" id="ARBA00023242"/>
    </source>
</evidence>
<feature type="region of interest" description="Disordered" evidence="4">
    <location>
        <begin position="66"/>
        <end position="110"/>
    </location>
</feature>
<keyword evidence="3" id="KW-0539">Nucleus</keyword>
<reference evidence="5 6" key="1">
    <citation type="submission" date="2018-10" db="EMBL/GenBank/DDBJ databases">
        <authorList>
            <consortium name="Pathogen Informatics"/>
        </authorList>
    </citation>
    <scope>NUCLEOTIDE SEQUENCE [LARGE SCALE GENOMIC DNA]</scope>
</reference>
<dbReference type="AlphaFoldDB" id="A0A0R3U5L1"/>
<evidence type="ECO:0000313" key="6">
    <source>
        <dbReference type="Proteomes" id="UP000267029"/>
    </source>
</evidence>
<feature type="compositionally biased region" description="Basic residues" evidence="4">
    <location>
        <begin position="82"/>
        <end position="92"/>
    </location>
</feature>
<accession>A0A0R3U5L1</accession>
<keyword evidence="6" id="KW-1185">Reference proteome</keyword>
<feature type="compositionally biased region" description="Acidic residues" evidence="4">
    <location>
        <begin position="66"/>
        <end position="76"/>
    </location>
</feature>
<sequence>MGLNISETEDAIQAAFLLPAPLFIIYSKLTTFVDVKDLKARMNVRIVGDLELARSINATTASNFEDFDADSSESGDQEGPGGKRKCRRKSKHATIGEEERPQPRTDSPHPLSVVVCVTSRPDERWPNLHLTLTFVWLMRAKLVTVKEEVQELEKLYALSQTGRDLLSSEKLLINLNCTGASCEGGEPAFLTSGGDRTQLTAWGRPYGWAQQLSGVQCLPCVDSACGYAAPASPSSSSSSSPAPPFGFIDSWFSALCRRVETRMSLNSELCAIEDGVLHLSENQKPFFPISEDIGLSTWDRVTFDDIKVGPVGLAPGSLIKVEPSSTVQK</sequence>
<comment type="similarity">
    <text evidence="2">Belongs to the THOC5 family.</text>
</comment>
<dbReference type="Proteomes" id="UP000267029">
    <property type="component" value="Unassembled WGS sequence"/>
</dbReference>
<dbReference type="PANTHER" id="PTHR13375:SF3">
    <property type="entry name" value="THO COMPLEX SUBUNIT 5 HOMOLOG"/>
    <property type="match status" value="1"/>
</dbReference>
<dbReference type="Pfam" id="PF09766">
    <property type="entry name" value="FmiP_Thoc5"/>
    <property type="match status" value="1"/>
</dbReference>
<dbReference type="GO" id="GO:0006406">
    <property type="term" value="P:mRNA export from nucleus"/>
    <property type="evidence" value="ECO:0007669"/>
    <property type="project" value="TreeGrafter"/>
</dbReference>
<gene>
    <name evidence="5" type="ORF">MCOS_LOCUS2016</name>
</gene>
<dbReference type="STRING" id="53468.A0A0R3U5L1"/>
<evidence type="ECO:0000256" key="1">
    <source>
        <dbReference type="ARBA" id="ARBA00004123"/>
    </source>
</evidence>
<feature type="compositionally biased region" description="Basic and acidic residues" evidence="4">
    <location>
        <begin position="94"/>
        <end position="107"/>
    </location>
</feature>
<dbReference type="PANTHER" id="PTHR13375">
    <property type="entry name" value="FMS INTERACTING PROTEIN"/>
    <property type="match status" value="1"/>
</dbReference>
<dbReference type="GO" id="GO:0003729">
    <property type="term" value="F:mRNA binding"/>
    <property type="evidence" value="ECO:0007669"/>
    <property type="project" value="TreeGrafter"/>
</dbReference>
<evidence type="ECO:0000256" key="4">
    <source>
        <dbReference type="SAM" id="MobiDB-lite"/>
    </source>
</evidence>
<protein>
    <submittedName>
        <fullName evidence="5">Uncharacterized protein</fullName>
    </submittedName>
</protein>